<keyword evidence="3" id="KW-1185">Reference proteome</keyword>
<evidence type="ECO:0000256" key="1">
    <source>
        <dbReference type="SAM" id="MobiDB-lite"/>
    </source>
</evidence>
<evidence type="ECO:0000313" key="2">
    <source>
        <dbReference type="EMBL" id="CAA2978291.1"/>
    </source>
</evidence>
<proteinExistence type="predicted"/>
<dbReference type="EMBL" id="CACTIH010003617">
    <property type="protein sequence ID" value="CAA2978291.1"/>
    <property type="molecule type" value="Genomic_DNA"/>
</dbReference>
<feature type="region of interest" description="Disordered" evidence="1">
    <location>
        <begin position="1"/>
        <end position="39"/>
    </location>
</feature>
<accession>A0A8S0RFX6</accession>
<dbReference type="Gramene" id="OE9A023009T1">
    <property type="protein sequence ID" value="OE9A023009C1"/>
    <property type="gene ID" value="OE9A023009"/>
</dbReference>
<dbReference type="AlphaFoldDB" id="A0A8S0RFX6"/>
<reference evidence="2 3" key="1">
    <citation type="submission" date="2019-12" db="EMBL/GenBank/DDBJ databases">
        <authorList>
            <person name="Alioto T."/>
            <person name="Alioto T."/>
            <person name="Gomez Garrido J."/>
        </authorList>
    </citation>
    <scope>NUCLEOTIDE SEQUENCE [LARGE SCALE GENOMIC DNA]</scope>
</reference>
<gene>
    <name evidence="2" type="ORF">OLEA9_A023009</name>
</gene>
<evidence type="ECO:0000313" key="3">
    <source>
        <dbReference type="Proteomes" id="UP000594638"/>
    </source>
</evidence>
<sequence>MLSSSPSSSSSPPPPPSKSNSISDSFSPPPSPGPSPSESSVTEFFFVFRIIGTIYVHHIFNQQGGSFCLERWLQTIVNLFMQ</sequence>
<feature type="compositionally biased region" description="Low complexity" evidence="1">
    <location>
        <begin position="1"/>
        <end position="10"/>
    </location>
</feature>
<comment type="caution">
    <text evidence="2">The sequence shown here is derived from an EMBL/GenBank/DDBJ whole genome shotgun (WGS) entry which is preliminary data.</text>
</comment>
<organism evidence="2 3">
    <name type="scientific">Olea europaea subsp. europaea</name>
    <dbReference type="NCBI Taxonomy" id="158383"/>
    <lineage>
        <taxon>Eukaryota</taxon>
        <taxon>Viridiplantae</taxon>
        <taxon>Streptophyta</taxon>
        <taxon>Embryophyta</taxon>
        <taxon>Tracheophyta</taxon>
        <taxon>Spermatophyta</taxon>
        <taxon>Magnoliopsida</taxon>
        <taxon>eudicotyledons</taxon>
        <taxon>Gunneridae</taxon>
        <taxon>Pentapetalae</taxon>
        <taxon>asterids</taxon>
        <taxon>lamiids</taxon>
        <taxon>Lamiales</taxon>
        <taxon>Oleaceae</taxon>
        <taxon>Oleeae</taxon>
        <taxon>Olea</taxon>
    </lineage>
</organism>
<dbReference type="Proteomes" id="UP000594638">
    <property type="component" value="Unassembled WGS sequence"/>
</dbReference>
<name>A0A8S0RFX6_OLEEU</name>
<protein>
    <submittedName>
        <fullName evidence="2">Uncharacterized protein</fullName>
    </submittedName>
</protein>